<keyword evidence="4" id="KW-0547">Nucleotide-binding</keyword>
<dbReference type="Pfam" id="PF00022">
    <property type="entry name" value="Actin"/>
    <property type="match status" value="2"/>
</dbReference>
<dbReference type="Gene3D" id="3.30.420.40">
    <property type="match status" value="2"/>
</dbReference>
<proteinExistence type="inferred from homology"/>
<keyword evidence="10" id="KW-1185">Reference proteome</keyword>
<evidence type="ECO:0000256" key="2">
    <source>
        <dbReference type="ARBA" id="ARBA00006681"/>
    </source>
</evidence>
<name>A0A9P4KE73_9PLEO</name>
<dbReference type="AlphaFoldDB" id="A0A9P4KE73"/>
<evidence type="ECO:0000256" key="4">
    <source>
        <dbReference type="ARBA" id="ARBA00022741"/>
    </source>
</evidence>
<feature type="region of interest" description="Disordered" evidence="8">
    <location>
        <begin position="40"/>
        <end position="72"/>
    </location>
</feature>
<dbReference type="Gene3D" id="3.90.640.10">
    <property type="entry name" value="Actin, Chain A, domain 4"/>
    <property type="match status" value="1"/>
</dbReference>
<dbReference type="SUPFAM" id="SSF53067">
    <property type="entry name" value="Actin-like ATPase domain"/>
    <property type="match status" value="2"/>
</dbReference>
<accession>A0A9P4KE73</accession>
<dbReference type="FunFam" id="3.90.640.10:FF:000006">
    <property type="entry name" value="Actin-related protein 3 (ARP3)"/>
    <property type="match status" value="1"/>
</dbReference>
<feature type="compositionally biased region" description="Gly residues" evidence="8">
    <location>
        <begin position="40"/>
        <end position="49"/>
    </location>
</feature>
<dbReference type="SMART" id="SM00268">
    <property type="entry name" value="ACTIN"/>
    <property type="match status" value="1"/>
</dbReference>
<evidence type="ECO:0000256" key="8">
    <source>
        <dbReference type="SAM" id="MobiDB-lite"/>
    </source>
</evidence>
<dbReference type="GO" id="GO:0005856">
    <property type="term" value="C:cytoskeleton"/>
    <property type="evidence" value="ECO:0007669"/>
    <property type="project" value="UniProtKB-SubCell"/>
</dbReference>
<dbReference type="FunFam" id="3.30.420.40:FF:000029">
    <property type="entry name" value="Actin-related protein 3"/>
    <property type="match status" value="1"/>
</dbReference>
<reference evidence="10" key="1">
    <citation type="journal article" date="2020" name="Stud. Mycol.">
        <title>101 Dothideomycetes genomes: A test case for predicting lifestyles and emergence of pathogens.</title>
        <authorList>
            <person name="Haridas S."/>
            <person name="Albert R."/>
            <person name="Binder M."/>
            <person name="Bloem J."/>
            <person name="LaButti K."/>
            <person name="Salamov A."/>
            <person name="Andreopoulos B."/>
            <person name="Baker S."/>
            <person name="Barry K."/>
            <person name="Bills G."/>
            <person name="Bluhm B."/>
            <person name="Cannon C."/>
            <person name="Castanera R."/>
            <person name="Culley D."/>
            <person name="Daum C."/>
            <person name="Ezra D."/>
            <person name="Gonzalez J."/>
            <person name="Henrissat B."/>
            <person name="Kuo A."/>
            <person name="Liang C."/>
            <person name="Lipzen A."/>
            <person name="Lutzoni F."/>
            <person name="Magnuson J."/>
            <person name="Mondo S."/>
            <person name="Nolan M."/>
            <person name="Ohm R."/>
            <person name="Pangilinan J."/>
            <person name="Park H.-J."/>
            <person name="Ramirez L."/>
            <person name="Alfaro M."/>
            <person name="Sun H."/>
            <person name="Tritt A."/>
            <person name="Yoshinaga Y."/>
            <person name="Zwiers L.-H."/>
            <person name="Turgeon B."/>
            <person name="Goodwin S."/>
            <person name="Spatafora J."/>
            <person name="Crous P."/>
            <person name="Grigoriev I."/>
        </authorList>
    </citation>
    <scope>NUCLEOTIDE SEQUENCE [LARGE SCALE GENOMIC DNA]</scope>
    <source>
        <strain evidence="10">CBS 304.66</strain>
    </source>
</reference>
<evidence type="ECO:0000256" key="5">
    <source>
        <dbReference type="ARBA" id="ARBA00022840"/>
    </source>
</evidence>
<evidence type="ECO:0000313" key="10">
    <source>
        <dbReference type="Proteomes" id="UP000800093"/>
    </source>
</evidence>
<comment type="caution">
    <text evidence="9">The sequence shown here is derived from an EMBL/GenBank/DDBJ whole genome shotgun (WGS) entry which is preliminary data.</text>
</comment>
<evidence type="ECO:0000256" key="7">
    <source>
        <dbReference type="ARBA" id="ARBA00023212"/>
    </source>
</evidence>
<keyword evidence="7" id="KW-0206">Cytoskeleton</keyword>
<sequence>MASQTPAVVMDNGTGYSKLGFAGNDSPSFVFPTAISTKGPAGGAGGSGSGRPAVANKPSFLTGGAGPSSHLSAKRGTEDLDFFIGDEALTAAAGPGYGVHYPIRHGQIDNWDLMERFWSNSIFKYLRVEPEDHYFLLTEPVSNIHRIRKAFPLNPPENRENTAEIMFESFNCAGLYIAVQAVLALAASWTSSKVQDRSLTGTVIDSGAGVTHVIPVAEGYVIGSSIKSVPIAGRDITNFVQSLLRDRGEPDSSLHTAERIKEEYCYVSPDIVKEFSRFDREPEDRFKKHTVTYWNGRSVQVDVGYERFLAPEIFFNPEIYSSDFLTPLPNIVDTVIQTSPIDVRRGLYKNIVLSGGSTLYKDFGRRLQRDIRHLVDARIKASEARSGGAKSGGLDVQVITHKRQRHGPWFGGSLLGQTPEFRSYCHTKAEYDEIGPSIVRRFALLGGPGST</sequence>
<comment type="similarity">
    <text evidence="2">Belongs to the actin family. ARP3 subfamily.</text>
</comment>
<keyword evidence="6" id="KW-0009">Actin-binding</keyword>
<dbReference type="GO" id="GO:0003779">
    <property type="term" value="F:actin binding"/>
    <property type="evidence" value="ECO:0007669"/>
    <property type="project" value="UniProtKB-KW"/>
</dbReference>
<keyword evidence="3" id="KW-0963">Cytoplasm</keyword>
<dbReference type="EMBL" id="ML986594">
    <property type="protein sequence ID" value="KAF2267053.1"/>
    <property type="molecule type" value="Genomic_DNA"/>
</dbReference>
<dbReference type="GO" id="GO:0005524">
    <property type="term" value="F:ATP binding"/>
    <property type="evidence" value="ECO:0007669"/>
    <property type="project" value="UniProtKB-KW"/>
</dbReference>
<evidence type="ECO:0000256" key="3">
    <source>
        <dbReference type="ARBA" id="ARBA00022490"/>
    </source>
</evidence>
<dbReference type="Proteomes" id="UP000800093">
    <property type="component" value="Unassembled WGS sequence"/>
</dbReference>
<organism evidence="9 10">
    <name type="scientific">Lojkania enalia</name>
    <dbReference type="NCBI Taxonomy" id="147567"/>
    <lineage>
        <taxon>Eukaryota</taxon>
        <taxon>Fungi</taxon>
        <taxon>Dikarya</taxon>
        <taxon>Ascomycota</taxon>
        <taxon>Pezizomycotina</taxon>
        <taxon>Dothideomycetes</taxon>
        <taxon>Pleosporomycetidae</taxon>
        <taxon>Pleosporales</taxon>
        <taxon>Pleosporales incertae sedis</taxon>
        <taxon>Lojkania</taxon>
    </lineage>
</organism>
<dbReference type="InterPro" id="IPR043129">
    <property type="entry name" value="ATPase_NBD"/>
</dbReference>
<dbReference type="InterPro" id="IPR004000">
    <property type="entry name" value="Actin"/>
</dbReference>
<evidence type="ECO:0000256" key="6">
    <source>
        <dbReference type="ARBA" id="ARBA00023203"/>
    </source>
</evidence>
<gene>
    <name evidence="9" type="ORF">CC78DRAFT_458003</name>
</gene>
<dbReference type="OrthoDB" id="421448at2759"/>
<dbReference type="CDD" id="cd10221">
    <property type="entry name" value="ASKHA_NBD_Arp3-like"/>
    <property type="match status" value="1"/>
</dbReference>
<comment type="subcellular location">
    <subcellularLocation>
        <location evidence="1">Cytoplasm</location>
        <location evidence="1">Cytoskeleton</location>
    </subcellularLocation>
</comment>
<keyword evidence="5" id="KW-0067">ATP-binding</keyword>
<evidence type="ECO:0000256" key="1">
    <source>
        <dbReference type="ARBA" id="ARBA00004245"/>
    </source>
</evidence>
<dbReference type="PANTHER" id="PTHR11937">
    <property type="entry name" value="ACTIN"/>
    <property type="match status" value="1"/>
</dbReference>
<protein>
    <submittedName>
        <fullName evidence="9">Actin/actin-like protein</fullName>
    </submittedName>
</protein>
<evidence type="ECO:0000313" key="9">
    <source>
        <dbReference type="EMBL" id="KAF2267053.1"/>
    </source>
</evidence>